<dbReference type="SUPFAM" id="SSF50341">
    <property type="entry name" value="CheW-like"/>
    <property type="match status" value="1"/>
</dbReference>
<protein>
    <submittedName>
        <fullName evidence="2">Chemotaxis protein CheW</fullName>
    </submittedName>
</protein>
<reference evidence="2" key="1">
    <citation type="submission" date="2021-02" db="EMBL/GenBank/DDBJ databases">
        <title>Metagenome analyses of Stigonema ocellatum DSM 106950, Chlorogloea purpurea SAG 13.99 and Gomphosphaeria aponina DSM 107014.</title>
        <authorList>
            <person name="Marter P."/>
            <person name="Huang S."/>
        </authorList>
    </citation>
    <scope>NUCLEOTIDE SEQUENCE</scope>
    <source>
        <strain evidence="2">JP213</strain>
    </source>
</reference>
<dbReference type="GO" id="GO:0005829">
    <property type="term" value="C:cytosol"/>
    <property type="evidence" value="ECO:0007669"/>
    <property type="project" value="TreeGrafter"/>
</dbReference>
<evidence type="ECO:0000313" key="2">
    <source>
        <dbReference type="EMBL" id="MBR8828285.1"/>
    </source>
</evidence>
<dbReference type="PANTHER" id="PTHR22617:SF23">
    <property type="entry name" value="CHEMOTAXIS PROTEIN CHEW"/>
    <property type="match status" value="1"/>
</dbReference>
<sequence>MKEYLQVEIALENSLAIPIEQTREVLSKRRDEICPICGVASAILGVINHRGKLLWVTDINKVWQLTPPQKQIQPQDKLTIIVLKTQGKQIGAVVARLKGIITLEPKNLKKSETILDVDAMLALLQTCLVKKQEQKLMVNL</sequence>
<dbReference type="GO" id="GO:0007165">
    <property type="term" value="P:signal transduction"/>
    <property type="evidence" value="ECO:0007669"/>
    <property type="project" value="InterPro"/>
</dbReference>
<dbReference type="Proteomes" id="UP000767446">
    <property type="component" value="Unassembled WGS sequence"/>
</dbReference>
<evidence type="ECO:0000313" key="3">
    <source>
        <dbReference type="Proteomes" id="UP000767446"/>
    </source>
</evidence>
<feature type="domain" description="CheW-like" evidence="1">
    <location>
        <begin position="1"/>
        <end position="140"/>
    </location>
</feature>
<dbReference type="InterPro" id="IPR036061">
    <property type="entry name" value="CheW-like_dom_sf"/>
</dbReference>
<name>A0A941GVL1_9CHRO</name>
<dbReference type="Pfam" id="PF01584">
    <property type="entry name" value="CheW"/>
    <property type="match status" value="1"/>
</dbReference>
<dbReference type="SMART" id="SM00260">
    <property type="entry name" value="CheW"/>
    <property type="match status" value="1"/>
</dbReference>
<dbReference type="PANTHER" id="PTHR22617">
    <property type="entry name" value="CHEMOTAXIS SENSOR HISTIDINE KINASE-RELATED"/>
    <property type="match status" value="1"/>
</dbReference>
<organism evidence="2 3">
    <name type="scientific">Gomphosphaeria aponina SAG 52.96 = DSM 107014</name>
    <dbReference type="NCBI Taxonomy" id="1521640"/>
    <lineage>
        <taxon>Bacteria</taxon>
        <taxon>Bacillati</taxon>
        <taxon>Cyanobacteriota</taxon>
        <taxon>Cyanophyceae</taxon>
        <taxon>Oscillatoriophycideae</taxon>
        <taxon>Chroococcales</taxon>
        <taxon>Gomphosphaeriaceae</taxon>
        <taxon>Gomphosphaeria</taxon>
    </lineage>
</organism>
<dbReference type="EMBL" id="JADQBC010000063">
    <property type="protein sequence ID" value="MBR8828285.1"/>
    <property type="molecule type" value="Genomic_DNA"/>
</dbReference>
<evidence type="ECO:0000259" key="1">
    <source>
        <dbReference type="PROSITE" id="PS50851"/>
    </source>
</evidence>
<dbReference type="PROSITE" id="PS50851">
    <property type="entry name" value="CHEW"/>
    <property type="match status" value="1"/>
</dbReference>
<dbReference type="GO" id="GO:0006935">
    <property type="term" value="P:chemotaxis"/>
    <property type="evidence" value="ECO:0007669"/>
    <property type="project" value="InterPro"/>
</dbReference>
<dbReference type="InterPro" id="IPR039315">
    <property type="entry name" value="CheW"/>
</dbReference>
<comment type="caution">
    <text evidence="2">The sequence shown here is derived from an EMBL/GenBank/DDBJ whole genome shotgun (WGS) entry which is preliminary data.</text>
</comment>
<dbReference type="InterPro" id="IPR002545">
    <property type="entry name" value="CheW-lke_dom"/>
</dbReference>
<accession>A0A941GVL1</accession>
<dbReference type="Gene3D" id="2.30.30.40">
    <property type="entry name" value="SH3 Domains"/>
    <property type="match status" value="1"/>
</dbReference>
<dbReference type="AlphaFoldDB" id="A0A941GVL1"/>
<proteinExistence type="predicted"/>
<gene>
    <name evidence="2" type="ORF">DSM107014_10390</name>
</gene>
<dbReference type="Gene3D" id="2.40.50.180">
    <property type="entry name" value="CheA-289, Domain 4"/>
    <property type="match status" value="1"/>
</dbReference>